<dbReference type="Gene3D" id="2.30.42.10">
    <property type="match status" value="1"/>
</dbReference>
<keyword evidence="3" id="KW-1185">Reference proteome</keyword>
<feature type="region of interest" description="Disordered" evidence="1">
    <location>
        <begin position="68"/>
        <end position="87"/>
    </location>
</feature>
<dbReference type="WBParaSite" id="TREG1_36900.1">
    <property type="protein sequence ID" value="TREG1_36900.1"/>
    <property type="gene ID" value="TREG1_36900"/>
</dbReference>
<name>A0AA85JKP7_TRIRE</name>
<dbReference type="InterPro" id="IPR001478">
    <property type="entry name" value="PDZ"/>
</dbReference>
<evidence type="ECO:0000313" key="4">
    <source>
        <dbReference type="WBParaSite" id="TREG1_36900.1"/>
    </source>
</evidence>
<protein>
    <submittedName>
        <fullName evidence="4">PDZ domain-containing protein</fullName>
    </submittedName>
</protein>
<proteinExistence type="predicted"/>
<reference evidence="3" key="1">
    <citation type="submission" date="2022-06" db="EMBL/GenBank/DDBJ databases">
        <authorList>
            <person name="Berger JAMES D."/>
            <person name="Berger JAMES D."/>
        </authorList>
    </citation>
    <scope>NUCLEOTIDE SEQUENCE [LARGE SCALE GENOMIC DNA]</scope>
</reference>
<accession>A0AA85JKP7</accession>
<evidence type="ECO:0000256" key="1">
    <source>
        <dbReference type="SAM" id="MobiDB-lite"/>
    </source>
</evidence>
<dbReference type="SUPFAM" id="SSF50156">
    <property type="entry name" value="PDZ domain-like"/>
    <property type="match status" value="1"/>
</dbReference>
<dbReference type="SMART" id="SM00228">
    <property type="entry name" value="PDZ"/>
    <property type="match status" value="1"/>
</dbReference>
<dbReference type="InterPro" id="IPR036034">
    <property type="entry name" value="PDZ_sf"/>
</dbReference>
<dbReference type="InterPro" id="IPR041489">
    <property type="entry name" value="PDZ_6"/>
</dbReference>
<dbReference type="Proteomes" id="UP000050795">
    <property type="component" value="Unassembled WGS sequence"/>
</dbReference>
<feature type="compositionally biased region" description="Basic and acidic residues" evidence="1">
    <location>
        <begin position="69"/>
        <end position="87"/>
    </location>
</feature>
<dbReference type="Pfam" id="PF17820">
    <property type="entry name" value="PDZ_6"/>
    <property type="match status" value="1"/>
</dbReference>
<dbReference type="AlphaFoldDB" id="A0AA85JKP7"/>
<organism evidence="3 4">
    <name type="scientific">Trichobilharzia regenti</name>
    <name type="common">Nasal bird schistosome</name>
    <dbReference type="NCBI Taxonomy" id="157069"/>
    <lineage>
        <taxon>Eukaryota</taxon>
        <taxon>Metazoa</taxon>
        <taxon>Spiralia</taxon>
        <taxon>Lophotrochozoa</taxon>
        <taxon>Platyhelminthes</taxon>
        <taxon>Trematoda</taxon>
        <taxon>Digenea</taxon>
        <taxon>Strigeidida</taxon>
        <taxon>Schistosomatoidea</taxon>
        <taxon>Schistosomatidae</taxon>
        <taxon>Trichobilharzia</taxon>
    </lineage>
</organism>
<dbReference type="PROSITE" id="PS50106">
    <property type="entry name" value="PDZ"/>
    <property type="match status" value="1"/>
</dbReference>
<feature type="domain" description="PDZ" evidence="2">
    <location>
        <begin position="301"/>
        <end position="369"/>
    </location>
</feature>
<evidence type="ECO:0000313" key="3">
    <source>
        <dbReference type="Proteomes" id="UP000050795"/>
    </source>
</evidence>
<reference evidence="4" key="2">
    <citation type="submission" date="2023-11" db="UniProtKB">
        <authorList>
            <consortium name="WormBaseParasite"/>
        </authorList>
    </citation>
    <scope>IDENTIFICATION</scope>
</reference>
<sequence>MNYQRFFNQNSLLPSWHKYYDPIYSVTADCVLEWPDPDNCNEFPVICPVHGIWSRWCVQPDKGICTCDTDSKSDKSKDKSGGDKPDRNIKEMLRRIWDGELPDYLTNLNSGGAADPIEKRHACFTGAQLRLTPRRPVIINSHSVRSLSLSNQRKPKIRINRLPLTIVYAYLADMELYTEWCSLFRHQLRHTFPEDLNFREVYREENVYRKQNCSGILVNIFPNKKCYVTHMDYSKFVIRPNIHYGDQILELKHCVLEEIDGPISPSARSAQTNDVFHLRIRPCPFLKYLVINVGHCPVINELTVIREKRNAINSYYDLGFQIHNGCITAVAVNSPAKEAGLQPDQQIVEVNGHFVIDHSDIQIISLIRQILSNRKTHSVGLLVIPRRIHEHLKTVNNLHQVISNEGFHMGSWVNAVPYGLRKQIMLQCEETR</sequence>
<evidence type="ECO:0000259" key="2">
    <source>
        <dbReference type="PROSITE" id="PS50106"/>
    </source>
</evidence>